<evidence type="ECO:0000313" key="3">
    <source>
        <dbReference type="Proteomes" id="UP000014978"/>
    </source>
</evidence>
<keyword evidence="1" id="KW-1133">Transmembrane helix</keyword>
<feature type="transmembrane region" description="Helical" evidence="1">
    <location>
        <begin position="46"/>
        <end position="72"/>
    </location>
</feature>
<keyword evidence="1" id="KW-0812">Transmembrane</keyword>
<dbReference type="AlphaFoldDB" id="S7WAL1"/>
<dbReference type="Proteomes" id="UP000014978">
    <property type="component" value="Unassembled WGS sequence"/>
</dbReference>
<proteinExistence type="predicted"/>
<gene>
    <name evidence="2" type="ORF">SLOPH_1795</name>
</gene>
<sequence length="345" mass="40602">MSDELIYSNIDEIIFSTFLLSFTIWRVNKSSKVQLLKAFTGNLRSVSVLCFLSSIICLLAYNLLILFLSTYADIDRRQSEDLGTYFGKYVVTVYQREINLVQVLNVCLYLSKSLTTTTLFLMIGLWVPCAYNFAMGKRLDVNRNDLNYLFFDDKGLRHTPNIESKLSNVSVSTFAVLYSFFRIPLTIFIDFYHFYNEKTTIFYRNFFYSTEIYVVVLLMFVLEIKFYESVKYNDYSFDTPNLLLFLLVLDSSLRYTINILAINITNPFIDYLIEKMLFFTFLSIRILIISMLCPLKSQLFDDDLIKKKEKCNREEYITDIPSPRLETQATIVEFPDTRKDLRIEK</sequence>
<feature type="transmembrane region" description="Helical" evidence="1">
    <location>
        <begin position="6"/>
        <end position="25"/>
    </location>
</feature>
<keyword evidence="1" id="KW-0472">Membrane</keyword>
<reference evidence="3" key="1">
    <citation type="journal article" date="2013" name="PLoS Genet.">
        <title>The genome of Spraguea lophii and the basis of host-microsporidian interactions.</title>
        <authorList>
            <person name="Campbell S.E."/>
            <person name="Williams T.A."/>
            <person name="Yousuf A."/>
            <person name="Soanes D.M."/>
            <person name="Paszkiewicz K.H."/>
            <person name="Williams B.A.P."/>
        </authorList>
    </citation>
    <scope>NUCLEOTIDE SEQUENCE [LARGE SCALE GENOMIC DNA]</scope>
    <source>
        <strain evidence="3">42_110</strain>
    </source>
</reference>
<dbReference type="OrthoDB" id="2189914at2759"/>
<evidence type="ECO:0000256" key="1">
    <source>
        <dbReference type="SAM" id="Phobius"/>
    </source>
</evidence>
<organism evidence="2 3">
    <name type="scientific">Spraguea lophii (strain 42_110)</name>
    <name type="common">Microsporidian parasite</name>
    <dbReference type="NCBI Taxonomy" id="1358809"/>
    <lineage>
        <taxon>Eukaryota</taxon>
        <taxon>Fungi</taxon>
        <taxon>Fungi incertae sedis</taxon>
        <taxon>Microsporidia</taxon>
        <taxon>Spragueidae</taxon>
        <taxon>Spraguea</taxon>
    </lineage>
</organism>
<name>S7WAL1_SPRLO</name>
<protein>
    <submittedName>
        <fullName evidence="2">Uncharacterized protein</fullName>
    </submittedName>
</protein>
<feature type="transmembrane region" description="Helical" evidence="1">
    <location>
        <begin position="276"/>
        <end position="295"/>
    </location>
</feature>
<feature type="transmembrane region" description="Helical" evidence="1">
    <location>
        <begin position="174"/>
        <end position="195"/>
    </location>
</feature>
<dbReference type="HOGENOM" id="CLU_787769_0_0_1"/>
<dbReference type="OMA" id="IGLWGPC"/>
<dbReference type="EMBL" id="ATCN01000050">
    <property type="protein sequence ID" value="EPR79995.1"/>
    <property type="molecule type" value="Genomic_DNA"/>
</dbReference>
<feature type="transmembrane region" description="Helical" evidence="1">
    <location>
        <begin position="114"/>
        <end position="134"/>
    </location>
</feature>
<accession>S7WAL1</accession>
<dbReference type="VEuPathDB" id="MicrosporidiaDB:SLOPH_1795"/>
<feature type="transmembrane region" description="Helical" evidence="1">
    <location>
        <begin position="242"/>
        <end position="264"/>
    </location>
</feature>
<dbReference type="InParanoid" id="S7WAL1"/>
<keyword evidence="3" id="KW-1185">Reference proteome</keyword>
<comment type="caution">
    <text evidence="2">The sequence shown here is derived from an EMBL/GenBank/DDBJ whole genome shotgun (WGS) entry which is preliminary data.</text>
</comment>
<feature type="transmembrane region" description="Helical" evidence="1">
    <location>
        <begin position="201"/>
        <end position="222"/>
    </location>
</feature>
<evidence type="ECO:0000313" key="2">
    <source>
        <dbReference type="EMBL" id="EPR79995.1"/>
    </source>
</evidence>